<dbReference type="EMBL" id="LJIJ01003121">
    <property type="protein sequence ID" value="ODM88843.1"/>
    <property type="molecule type" value="Genomic_DNA"/>
</dbReference>
<dbReference type="AlphaFoldDB" id="A0A1D2M7A4"/>
<dbReference type="Proteomes" id="UP000094527">
    <property type="component" value="Unassembled WGS sequence"/>
</dbReference>
<dbReference type="Gene3D" id="1.20.1070.10">
    <property type="entry name" value="Rhodopsin 7-helix transmembrane proteins"/>
    <property type="match status" value="2"/>
</dbReference>
<feature type="transmembrane region" description="Helical" evidence="1">
    <location>
        <begin position="322"/>
        <end position="347"/>
    </location>
</feature>
<proteinExistence type="predicted"/>
<reference evidence="2 3" key="1">
    <citation type="journal article" date="2016" name="Genome Biol. Evol.">
        <title>Gene Family Evolution Reflects Adaptation to Soil Environmental Stressors in the Genome of the Collembolan Orchesella cincta.</title>
        <authorList>
            <person name="Faddeeva-Vakhrusheva A."/>
            <person name="Derks M.F."/>
            <person name="Anvar S.Y."/>
            <person name="Agamennone V."/>
            <person name="Suring W."/>
            <person name="Smit S."/>
            <person name="van Straalen N.M."/>
            <person name="Roelofs D."/>
        </authorList>
    </citation>
    <scope>NUCLEOTIDE SEQUENCE [LARGE SCALE GENOMIC DNA]</scope>
    <source>
        <tissue evidence="2">Mixed pool</tissue>
    </source>
</reference>
<name>A0A1D2M7A4_ORCCI</name>
<evidence type="ECO:0000256" key="1">
    <source>
        <dbReference type="SAM" id="Phobius"/>
    </source>
</evidence>
<dbReference type="OrthoDB" id="6134459at2759"/>
<comment type="caution">
    <text evidence="2">The sequence shown here is derived from an EMBL/GenBank/DDBJ whole genome shotgun (WGS) entry which is preliminary data.</text>
</comment>
<keyword evidence="2" id="KW-0675">Receptor</keyword>
<dbReference type="InterPro" id="IPR052808">
    <property type="entry name" value="GPCR_Mth-like"/>
</dbReference>
<evidence type="ECO:0000313" key="3">
    <source>
        <dbReference type="Proteomes" id="UP000094527"/>
    </source>
</evidence>
<protein>
    <submittedName>
        <fullName evidence="2">G-protein coupled receptor Mth2</fullName>
    </submittedName>
</protein>
<dbReference type="PANTHER" id="PTHR46953:SF1">
    <property type="entry name" value="G-PROTEIN COUPLED RECEPTOR MTH-LIKE 1-RELATED"/>
    <property type="match status" value="1"/>
</dbReference>
<feature type="transmembrane region" description="Helical" evidence="1">
    <location>
        <begin position="217"/>
        <end position="240"/>
    </location>
</feature>
<keyword evidence="3" id="KW-1185">Reference proteome</keyword>
<feature type="transmembrane region" description="Helical" evidence="1">
    <location>
        <begin position="395"/>
        <end position="416"/>
    </location>
</feature>
<evidence type="ECO:0000313" key="2">
    <source>
        <dbReference type="EMBL" id="ODM88843.1"/>
    </source>
</evidence>
<feature type="transmembrane region" description="Helical" evidence="1">
    <location>
        <begin position="368"/>
        <end position="389"/>
    </location>
</feature>
<keyword evidence="1" id="KW-1133">Transmembrane helix</keyword>
<gene>
    <name evidence="2" type="ORF">Ocin01_17838</name>
</gene>
<accession>A0A1D2M7A4</accession>
<organism evidence="2 3">
    <name type="scientific">Orchesella cincta</name>
    <name type="common">Springtail</name>
    <name type="synonym">Podura cincta</name>
    <dbReference type="NCBI Taxonomy" id="48709"/>
    <lineage>
        <taxon>Eukaryota</taxon>
        <taxon>Metazoa</taxon>
        <taxon>Ecdysozoa</taxon>
        <taxon>Arthropoda</taxon>
        <taxon>Hexapoda</taxon>
        <taxon>Collembola</taxon>
        <taxon>Entomobryomorpha</taxon>
        <taxon>Entomobryoidea</taxon>
        <taxon>Orchesellidae</taxon>
        <taxon>Orchesellinae</taxon>
        <taxon>Orchesella</taxon>
    </lineage>
</organism>
<sequence>MDIISDLAIELKVCQPICNTAAATRNCIPKCCPPDKILGYWSFRCIQLFQEEPRWKPLLCNGEHCAQQNPSESIHFHEHSIKYTCQSIYLRHPSKTMELIVPGVVYDLEKKQNIRLDTSQGRIQLQQLTIERKWEDYNVDFCADGFVRSGSEPYTGAIENQVVITCKDDEPEMEEFSHDVENWASIITQLLGCVLMLTTVTIYLVLLKQQNFNGLMILSYATSSFFSYVFSAAAHFIAVSDDPRALGFAERGALCMVIAIAIQFFHYGTYAWLTVMNYNLWQTLKSLNPANTGASKRDPLTYVIVPDYAVESCSTATYSRGYFIYIPTAIILVVNGLLTLLTLKVIIEAKINAAKMAKTGADRYTARLFFKLFFLMGAVCFLTMLLWYYNSYTRPWYVSVVKLIIQLDSIPLFILFSCNDRTLAQLQDRFPCLEGFFNFFKDIKLPSFTTQTSVVD</sequence>
<dbReference type="PANTHER" id="PTHR46953">
    <property type="entry name" value="G-PROTEIN COUPLED RECEPTOR MTH-LIKE 1-RELATED"/>
    <property type="match status" value="1"/>
</dbReference>
<feature type="transmembrane region" description="Helical" evidence="1">
    <location>
        <begin position="252"/>
        <end position="273"/>
    </location>
</feature>
<feature type="transmembrane region" description="Helical" evidence="1">
    <location>
        <begin position="183"/>
        <end position="205"/>
    </location>
</feature>
<keyword evidence="1" id="KW-0812">Transmembrane</keyword>
<keyword evidence="1" id="KW-0472">Membrane</keyword>